<evidence type="ECO:0008006" key="9">
    <source>
        <dbReference type="Google" id="ProtNLM"/>
    </source>
</evidence>
<evidence type="ECO:0000256" key="2">
    <source>
        <dbReference type="ARBA" id="ARBA00022475"/>
    </source>
</evidence>
<evidence type="ECO:0000256" key="3">
    <source>
        <dbReference type="ARBA" id="ARBA00022692"/>
    </source>
</evidence>
<feature type="transmembrane region" description="Helical" evidence="6">
    <location>
        <begin position="51"/>
        <end position="76"/>
    </location>
</feature>
<evidence type="ECO:0000313" key="8">
    <source>
        <dbReference type="Proteomes" id="UP000287352"/>
    </source>
</evidence>
<feature type="transmembrane region" description="Helical" evidence="6">
    <location>
        <begin position="187"/>
        <end position="207"/>
    </location>
</feature>
<feature type="transmembrane region" description="Helical" evidence="6">
    <location>
        <begin position="374"/>
        <end position="393"/>
    </location>
</feature>
<keyword evidence="4 6" id="KW-1133">Transmembrane helix</keyword>
<keyword evidence="2" id="KW-1003">Cell membrane</keyword>
<comment type="subcellular location">
    <subcellularLocation>
        <location evidence="1">Cell membrane</location>
        <topology evidence="1">Multi-pass membrane protein</topology>
    </subcellularLocation>
</comment>
<evidence type="ECO:0000256" key="1">
    <source>
        <dbReference type="ARBA" id="ARBA00004651"/>
    </source>
</evidence>
<gene>
    <name evidence="7" type="ORF">KTT_25190</name>
</gene>
<protein>
    <recommendedName>
        <fullName evidence="9">Polysaccharide biosynthesis protein C-terminal domain-containing protein</fullName>
    </recommendedName>
</protein>
<accession>A0A402A0I5</accession>
<feature type="transmembrane region" description="Helical" evidence="6">
    <location>
        <begin position="302"/>
        <end position="321"/>
    </location>
</feature>
<dbReference type="AlphaFoldDB" id="A0A402A0I5"/>
<feature type="transmembrane region" description="Helical" evidence="6">
    <location>
        <begin position="15"/>
        <end position="39"/>
    </location>
</feature>
<reference evidence="8" key="1">
    <citation type="submission" date="2018-12" db="EMBL/GenBank/DDBJ databases">
        <title>Tengunoibacter tsumagoiensis gen. nov., sp. nov., Dictyobacter kobayashii sp. nov., D. alpinus sp. nov., and D. joshuensis sp. nov. and description of Dictyobacteraceae fam. nov. within the order Ktedonobacterales isolated from Tengu-no-mugimeshi.</title>
        <authorList>
            <person name="Wang C.M."/>
            <person name="Zheng Y."/>
            <person name="Sakai Y."/>
            <person name="Toyoda A."/>
            <person name="Minakuchi Y."/>
            <person name="Abe K."/>
            <person name="Yokota A."/>
            <person name="Yabe S."/>
        </authorList>
    </citation>
    <scope>NUCLEOTIDE SEQUENCE [LARGE SCALE GENOMIC DNA]</scope>
    <source>
        <strain evidence="8">Uno3</strain>
    </source>
</reference>
<evidence type="ECO:0000313" key="7">
    <source>
        <dbReference type="EMBL" id="GCE12660.1"/>
    </source>
</evidence>
<feature type="transmembrane region" description="Helical" evidence="6">
    <location>
        <begin position="88"/>
        <end position="115"/>
    </location>
</feature>
<keyword evidence="3 6" id="KW-0812">Transmembrane</keyword>
<name>A0A402A0I5_9CHLR</name>
<dbReference type="RefSeq" id="WP_126580258.1">
    <property type="nucleotide sequence ID" value="NZ_BIFR01000001.1"/>
</dbReference>
<feature type="transmembrane region" description="Helical" evidence="6">
    <location>
        <begin position="236"/>
        <end position="256"/>
    </location>
</feature>
<feature type="transmembrane region" description="Helical" evidence="6">
    <location>
        <begin position="399"/>
        <end position="420"/>
    </location>
</feature>
<feature type="transmembrane region" description="Helical" evidence="6">
    <location>
        <begin position="262"/>
        <end position="281"/>
    </location>
</feature>
<organism evidence="7 8">
    <name type="scientific">Tengunoibacter tsumagoiensis</name>
    <dbReference type="NCBI Taxonomy" id="2014871"/>
    <lineage>
        <taxon>Bacteria</taxon>
        <taxon>Bacillati</taxon>
        <taxon>Chloroflexota</taxon>
        <taxon>Ktedonobacteria</taxon>
        <taxon>Ktedonobacterales</taxon>
        <taxon>Dictyobacteraceae</taxon>
        <taxon>Tengunoibacter</taxon>
    </lineage>
</organism>
<dbReference type="GO" id="GO:0005886">
    <property type="term" value="C:plasma membrane"/>
    <property type="evidence" value="ECO:0007669"/>
    <property type="project" value="UniProtKB-SubCell"/>
</dbReference>
<feature type="transmembrane region" description="Helical" evidence="6">
    <location>
        <begin position="163"/>
        <end position="181"/>
    </location>
</feature>
<comment type="caution">
    <text evidence="7">The sequence shown here is derived from an EMBL/GenBank/DDBJ whole genome shotgun (WGS) entry which is preliminary data.</text>
</comment>
<proteinExistence type="predicted"/>
<keyword evidence="5 6" id="KW-0472">Membrane</keyword>
<dbReference type="PANTHER" id="PTHR30250">
    <property type="entry name" value="PST FAMILY PREDICTED COLANIC ACID TRANSPORTER"/>
    <property type="match status" value="1"/>
</dbReference>
<evidence type="ECO:0000256" key="6">
    <source>
        <dbReference type="SAM" id="Phobius"/>
    </source>
</evidence>
<dbReference type="OrthoDB" id="145398at2"/>
<dbReference type="InterPro" id="IPR050833">
    <property type="entry name" value="Poly_Biosynth_Transport"/>
</dbReference>
<dbReference type="Proteomes" id="UP000287352">
    <property type="component" value="Unassembled WGS sequence"/>
</dbReference>
<feature type="transmembrane region" description="Helical" evidence="6">
    <location>
        <begin position="333"/>
        <end position="353"/>
    </location>
</feature>
<keyword evidence="8" id="KW-1185">Reference proteome</keyword>
<feature type="transmembrane region" description="Helical" evidence="6">
    <location>
        <begin position="121"/>
        <end position="143"/>
    </location>
</feature>
<sequence>MKTWLFQWIKNNTTILLNAGSLIGATAVTSLLGFVFWWLAARHFLPEDVGVASAAISAMMLLGSFCMLGFGTLLITELPRQPGNELPLIGTACIVVTGAGFLIGFLFAVIAPYLVPGFAPLHATLANVCTFAAGVSLTTVTLVVDQACIGILRGGLQLWRNTLFAAAKLLVLFFVSLWFAHSSGMSIYASWTWSNALSFLVFLPVLFQKRKHFRPQHLFQWKLVQSLGFAAIQHHLLNLTLQAPTLLLPILVTALLSAKMNAWFYVSWMLANFVFLIPTALTTVLHATNSAQQTTLSHKSRMTIALATASSAMAGLVLFFGTRQILGLFGGMYANQASWCLRILVLAAFPLIIKNHYISICRIQDRIISAMVGMIPGGVIEMAGAAIGAYLGGLTGLSLGWVIAIAVESLFMFPGVYKVIRPSAAILQPLNDEVYIGQESIWLIDTVVLPIIPRSRPSVKIAAIPKRPQEIEVTSPRLGKIHFQPMPSEKKIV</sequence>
<evidence type="ECO:0000256" key="4">
    <source>
        <dbReference type="ARBA" id="ARBA00022989"/>
    </source>
</evidence>
<evidence type="ECO:0000256" key="5">
    <source>
        <dbReference type="ARBA" id="ARBA00023136"/>
    </source>
</evidence>
<dbReference type="PANTHER" id="PTHR30250:SF11">
    <property type="entry name" value="O-ANTIGEN TRANSPORTER-RELATED"/>
    <property type="match status" value="1"/>
</dbReference>
<dbReference type="EMBL" id="BIFR01000001">
    <property type="protein sequence ID" value="GCE12660.1"/>
    <property type="molecule type" value="Genomic_DNA"/>
</dbReference>